<feature type="domain" description="MacB-like periplasmic core" evidence="9">
    <location>
        <begin position="23"/>
        <end position="237"/>
    </location>
</feature>
<sequence>MKWKDQFRFVRQNMKKNKSRVYMTVLATAMGCAFLIVLSSVGFGLHKSIVKDITGERIVNEIEIQGKEQKEDELSQITDKDINYFESIKKVRSVVRRQNLQQQGLFQTGSFQVNTETVVTHIPSEVKAGFELSKGRLPGKKDEILVGYDFAANLAPKDVKETEVYDKNGLVKDEYRYNGKLIGQPVQLLVKQNVDGKEVTKEIKLTIVGIAKKPAKKWMTDRKAFISEEILSEIEDFTGTSRGMINEPSNPNPVELDPRSYDEVKVYSKSLEDVEGISNELKDNHYSTYSVVDELNQINIIFTIVKIGLIFIGTIAILIASIGIYNTMTMAVTERAPDIGIMKAIGANPKTIKKIFLLESSYIGFLGALIGTAAAYGISFAVNAGLPLVVQKAFKEQPPENLMFSYIPVSLPLICMIICYGVTILSGARPARRATQVHVLKAMRREL</sequence>
<reference evidence="10 11" key="1">
    <citation type="submission" date="2017-11" db="EMBL/GenBank/DDBJ databases">
        <title>Comparitive Functional Genomics of Dry Heat Resistant strains isolated from the Viking Spacecraft.</title>
        <authorList>
            <person name="Seuylemezian A."/>
            <person name="Cooper K."/>
            <person name="Vaishampayan P."/>
        </authorList>
    </citation>
    <scope>NUCLEOTIDE SEQUENCE [LARGE SCALE GENOMIC DNA]</scope>
    <source>
        <strain evidence="10 11">V1-29</strain>
    </source>
</reference>
<accession>A0A2N5M0Q8</accession>
<keyword evidence="4 7" id="KW-1133">Transmembrane helix</keyword>
<dbReference type="Pfam" id="PF02687">
    <property type="entry name" value="FtsX"/>
    <property type="match status" value="1"/>
</dbReference>
<dbReference type="EMBL" id="PGUY01000072">
    <property type="protein sequence ID" value="PLT27941.1"/>
    <property type="molecule type" value="Genomic_DNA"/>
</dbReference>
<comment type="subcellular location">
    <subcellularLocation>
        <location evidence="1">Cell membrane</location>
        <topology evidence="1">Multi-pass membrane protein</topology>
    </subcellularLocation>
</comment>
<dbReference type="PANTHER" id="PTHR30572">
    <property type="entry name" value="MEMBRANE COMPONENT OF TRANSPORTER-RELATED"/>
    <property type="match status" value="1"/>
</dbReference>
<dbReference type="Pfam" id="PF12704">
    <property type="entry name" value="MacB_PCD"/>
    <property type="match status" value="1"/>
</dbReference>
<proteinExistence type="inferred from homology"/>
<evidence type="ECO:0000256" key="4">
    <source>
        <dbReference type="ARBA" id="ARBA00022989"/>
    </source>
</evidence>
<comment type="caution">
    <text evidence="10">The sequence shown here is derived from an EMBL/GenBank/DDBJ whole genome shotgun (WGS) entry which is preliminary data.</text>
</comment>
<feature type="transmembrane region" description="Helical" evidence="7">
    <location>
        <begin position="300"/>
        <end position="325"/>
    </location>
</feature>
<feature type="domain" description="ABC3 transporter permease C-terminal" evidence="8">
    <location>
        <begin position="310"/>
        <end position="435"/>
    </location>
</feature>
<dbReference type="InterPro" id="IPR050250">
    <property type="entry name" value="Macrolide_Exporter_MacB"/>
</dbReference>
<keyword evidence="2" id="KW-1003">Cell membrane</keyword>
<dbReference type="OrthoDB" id="9770099at2"/>
<evidence type="ECO:0000313" key="11">
    <source>
        <dbReference type="Proteomes" id="UP000234748"/>
    </source>
</evidence>
<gene>
    <name evidence="10" type="ORF">CUU66_21340</name>
</gene>
<evidence type="ECO:0000256" key="2">
    <source>
        <dbReference type="ARBA" id="ARBA00022475"/>
    </source>
</evidence>
<evidence type="ECO:0000259" key="9">
    <source>
        <dbReference type="Pfam" id="PF12704"/>
    </source>
</evidence>
<dbReference type="GO" id="GO:0005886">
    <property type="term" value="C:plasma membrane"/>
    <property type="evidence" value="ECO:0007669"/>
    <property type="project" value="UniProtKB-SubCell"/>
</dbReference>
<protein>
    <submittedName>
        <fullName evidence="10">Metabolite permease</fullName>
    </submittedName>
</protein>
<dbReference type="PROSITE" id="PS51257">
    <property type="entry name" value="PROKAR_LIPOPROTEIN"/>
    <property type="match status" value="1"/>
</dbReference>
<keyword evidence="5 7" id="KW-0472">Membrane</keyword>
<feature type="transmembrane region" description="Helical" evidence="7">
    <location>
        <begin position="362"/>
        <end position="382"/>
    </location>
</feature>
<dbReference type="InterPro" id="IPR003838">
    <property type="entry name" value="ABC3_permease_C"/>
</dbReference>
<keyword evidence="3 7" id="KW-0812">Transmembrane</keyword>
<evidence type="ECO:0000256" key="1">
    <source>
        <dbReference type="ARBA" id="ARBA00004651"/>
    </source>
</evidence>
<dbReference type="GO" id="GO:0022857">
    <property type="term" value="F:transmembrane transporter activity"/>
    <property type="evidence" value="ECO:0007669"/>
    <property type="project" value="TreeGrafter"/>
</dbReference>
<evidence type="ECO:0000256" key="6">
    <source>
        <dbReference type="ARBA" id="ARBA00038076"/>
    </source>
</evidence>
<evidence type="ECO:0000313" key="10">
    <source>
        <dbReference type="EMBL" id="PLT27941.1"/>
    </source>
</evidence>
<feature type="transmembrane region" description="Helical" evidence="7">
    <location>
        <begin position="402"/>
        <end position="425"/>
    </location>
</feature>
<organism evidence="10 11">
    <name type="scientific">Peribacillus deserti</name>
    <dbReference type="NCBI Taxonomy" id="673318"/>
    <lineage>
        <taxon>Bacteria</taxon>
        <taxon>Bacillati</taxon>
        <taxon>Bacillota</taxon>
        <taxon>Bacilli</taxon>
        <taxon>Bacillales</taxon>
        <taxon>Bacillaceae</taxon>
        <taxon>Peribacillus</taxon>
    </lineage>
</organism>
<evidence type="ECO:0000259" key="8">
    <source>
        <dbReference type="Pfam" id="PF02687"/>
    </source>
</evidence>
<evidence type="ECO:0000256" key="5">
    <source>
        <dbReference type="ARBA" id="ARBA00023136"/>
    </source>
</evidence>
<comment type="similarity">
    <text evidence="6">Belongs to the ABC-4 integral membrane protein family.</text>
</comment>
<evidence type="ECO:0000256" key="3">
    <source>
        <dbReference type="ARBA" id="ARBA00022692"/>
    </source>
</evidence>
<name>A0A2N5M0Q8_9BACI</name>
<dbReference type="AlphaFoldDB" id="A0A2N5M0Q8"/>
<evidence type="ECO:0000256" key="7">
    <source>
        <dbReference type="SAM" id="Phobius"/>
    </source>
</evidence>
<keyword evidence="11" id="KW-1185">Reference proteome</keyword>
<dbReference type="InterPro" id="IPR025857">
    <property type="entry name" value="MacB_PCD"/>
</dbReference>
<dbReference type="RefSeq" id="WP_101645404.1">
    <property type="nucleotide sequence ID" value="NZ_PGUY01000072.1"/>
</dbReference>
<feature type="transmembrane region" description="Helical" evidence="7">
    <location>
        <begin position="21"/>
        <end position="45"/>
    </location>
</feature>
<dbReference type="PANTHER" id="PTHR30572:SF4">
    <property type="entry name" value="ABC TRANSPORTER PERMEASE YTRF"/>
    <property type="match status" value="1"/>
</dbReference>
<dbReference type="Proteomes" id="UP000234748">
    <property type="component" value="Unassembled WGS sequence"/>
</dbReference>